<reference evidence="3" key="1">
    <citation type="submission" date="2017-09" db="EMBL/GenBank/DDBJ databases">
        <title>Depth-based differentiation of microbial function through sediment-hosted aquifers and enrichment of novel symbionts in the deep terrestrial subsurface.</title>
        <authorList>
            <person name="Probst A.J."/>
            <person name="Ladd B."/>
            <person name="Jarett J.K."/>
            <person name="Geller-Mcgrath D.E."/>
            <person name="Sieber C.M.K."/>
            <person name="Emerson J.B."/>
            <person name="Anantharaman K."/>
            <person name="Thomas B.C."/>
            <person name="Malmstrom R."/>
            <person name="Stieglmeier M."/>
            <person name="Klingl A."/>
            <person name="Woyke T."/>
            <person name="Ryan C.M."/>
            <person name="Banfield J.F."/>
        </authorList>
    </citation>
    <scope>NUCLEOTIDE SEQUENCE [LARGE SCALE GENOMIC DNA]</scope>
</reference>
<protein>
    <recommendedName>
        <fullName evidence="1">Creatinase N-terminal domain-containing protein</fullName>
    </recommendedName>
</protein>
<evidence type="ECO:0000259" key="1">
    <source>
        <dbReference type="Pfam" id="PF01321"/>
    </source>
</evidence>
<proteinExistence type="predicted"/>
<dbReference type="Pfam" id="PF01321">
    <property type="entry name" value="Creatinase_N"/>
    <property type="match status" value="1"/>
</dbReference>
<dbReference type="SUPFAM" id="SSF53092">
    <property type="entry name" value="Creatinase/prolidase N-terminal domain"/>
    <property type="match status" value="1"/>
</dbReference>
<dbReference type="InterPro" id="IPR029149">
    <property type="entry name" value="Creatin/AminoP/Spt16_N"/>
</dbReference>
<accession>A0A2M7XWX1</accession>
<evidence type="ECO:0000313" key="2">
    <source>
        <dbReference type="EMBL" id="PJA55226.1"/>
    </source>
</evidence>
<comment type="caution">
    <text evidence="2">The sequence shown here is derived from an EMBL/GenBank/DDBJ whole genome shotgun (WGS) entry which is preliminary data.</text>
</comment>
<gene>
    <name evidence="2" type="ORF">CO165_04635</name>
</gene>
<dbReference type="Gene3D" id="3.40.350.10">
    <property type="entry name" value="Creatinase/prolidase N-terminal domain"/>
    <property type="match status" value="1"/>
</dbReference>
<feature type="domain" description="Creatinase N-terminal" evidence="1">
    <location>
        <begin position="5"/>
        <end position="139"/>
    </location>
</feature>
<dbReference type="AlphaFoldDB" id="A0A2M7XWX1"/>
<sequence>MLQTRINKLRKILIEKNLGGFLVSNFFNILYLTGFKTLTDNEREAWTLVTAKSTYLFTDSRYLNDKIQMTNDKSITNNKFLNLKLITPEKGLIKHLIEIVNEEKIQIMGFEGDDLKVNELQKMKTFLTNVELISLEKLII</sequence>
<feature type="non-terminal residue" evidence="2">
    <location>
        <position position="140"/>
    </location>
</feature>
<dbReference type="InterPro" id="IPR000587">
    <property type="entry name" value="Creatinase_N"/>
</dbReference>
<name>A0A2M7XWX1_9BACT</name>
<evidence type="ECO:0000313" key="3">
    <source>
        <dbReference type="Proteomes" id="UP000229647"/>
    </source>
</evidence>
<organism evidence="2 3">
    <name type="scientific">Candidatus Roizmanbacteria bacterium CG_4_9_14_3_um_filter_33_18</name>
    <dbReference type="NCBI Taxonomy" id="1974841"/>
    <lineage>
        <taxon>Bacteria</taxon>
        <taxon>Candidatus Roizmaniibacteriota</taxon>
    </lineage>
</organism>
<dbReference type="Proteomes" id="UP000229647">
    <property type="component" value="Unassembled WGS sequence"/>
</dbReference>
<dbReference type="EMBL" id="PFWL01000190">
    <property type="protein sequence ID" value="PJA55226.1"/>
    <property type="molecule type" value="Genomic_DNA"/>
</dbReference>